<evidence type="ECO:0000313" key="1">
    <source>
        <dbReference type="EMBL" id="MCW4137887.1"/>
    </source>
</evidence>
<gene>
    <name evidence="2" type="ORF">DWW35_03625</name>
    <name evidence="1" type="ORF">ONT01_08890</name>
</gene>
<dbReference type="RefSeq" id="WP_118079194.1">
    <property type="nucleotide sequence ID" value="NZ_JAPDUU010000001.1"/>
</dbReference>
<dbReference type="Proteomes" id="UP001208620">
    <property type="component" value="Unassembled WGS sequence"/>
</dbReference>
<protein>
    <submittedName>
        <fullName evidence="2">Uncharacterized protein</fullName>
    </submittedName>
</protein>
<dbReference type="AlphaFoldDB" id="A0AA92TTI7"/>
<reference evidence="1" key="2">
    <citation type="submission" date="2022-11" db="EMBL/GenBank/DDBJ databases">
        <title>Genomic repertoires linked with pathogenic potency of arthritogenic Prevotella copri isolated from the gut of rheumatoid arthritis patients.</title>
        <authorList>
            <person name="Nii T."/>
            <person name="Maeda Y."/>
            <person name="Motooka D."/>
            <person name="Naito M."/>
            <person name="Matsumoto Y."/>
            <person name="Ogawa T."/>
            <person name="Oguro-Igashira E."/>
            <person name="Kishikawa T."/>
            <person name="Yamashita M."/>
            <person name="Koizumi S."/>
            <person name="Kurakawa T."/>
            <person name="Okumura R."/>
            <person name="Kayama H."/>
            <person name="Murakami M."/>
            <person name="Sakaguchi T."/>
            <person name="Das B."/>
            <person name="Nakamura S."/>
            <person name="Okada Y."/>
            <person name="Kumanogoh A."/>
            <person name="Takeda K."/>
        </authorList>
    </citation>
    <scope>NUCLEOTIDE SEQUENCE</scope>
    <source>
        <strain evidence="1">H105_2-2</strain>
    </source>
</reference>
<evidence type="ECO:0000313" key="3">
    <source>
        <dbReference type="Proteomes" id="UP000285236"/>
    </source>
</evidence>
<dbReference type="EMBL" id="JAPDVD010000001">
    <property type="protein sequence ID" value="MCW4137887.1"/>
    <property type="molecule type" value="Genomic_DNA"/>
</dbReference>
<sequence length="65" mass="7482">MERKQGQKALDVKVKAEENVRARSLAQFIKDNPGLKGLRISMKGYVDQEWMENIPIIAIGTYFEK</sequence>
<accession>A0AA92TTI7</accession>
<name>A0AA92TTI7_9BACT</name>
<evidence type="ECO:0000313" key="2">
    <source>
        <dbReference type="EMBL" id="RGU99829.1"/>
    </source>
</evidence>
<comment type="caution">
    <text evidence="2">The sequence shown here is derived from an EMBL/GenBank/DDBJ whole genome shotgun (WGS) entry which is preliminary data.</text>
</comment>
<reference evidence="2 3" key="1">
    <citation type="submission" date="2018-08" db="EMBL/GenBank/DDBJ databases">
        <title>A genome reference for cultivated species of the human gut microbiota.</title>
        <authorList>
            <person name="Zou Y."/>
            <person name="Xue W."/>
            <person name="Luo G."/>
        </authorList>
    </citation>
    <scope>NUCLEOTIDE SEQUENCE [LARGE SCALE GENOMIC DNA]</scope>
    <source>
        <strain evidence="2 3">AF15-25</strain>
    </source>
</reference>
<dbReference type="Proteomes" id="UP000285236">
    <property type="component" value="Unassembled WGS sequence"/>
</dbReference>
<dbReference type="EMBL" id="QRYP01000005">
    <property type="protein sequence ID" value="RGU99829.1"/>
    <property type="molecule type" value="Genomic_DNA"/>
</dbReference>
<proteinExistence type="predicted"/>
<organism evidence="2 3">
    <name type="scientific">Segatella copri</name>
    <dbReference type="NCBI Taxonomy" id="165179"/>
    <lineage>
        <taxon>Bacteria</taxon>
        <taxon>Pseudomonadati</taxon>
        <taxon>Bacteroidota</taxon>
        <taxon>Bacteroidia</taxon>
        <taxon>Bacteroidales</taxon>
        <taxon>Prevotellaceae</taxon>
        <taxon>Segatella</taxon>
    </lineage>
</organism>